<evidence type="ECO:0000256" key="2">
    <source>
        <dbReference type="ARBA" id="ARBA00006285"/>
    </source>
</evidence>
<dbReference type="RefSeq" id="WP_235322151.1">
    <property type="nucleotide sequence ID" value="NZ_JAFBIT010000001.1"/>
</dbReference>
<reference evidence="8 9" key="1">
    <citation type="submission" date="2020-12" db="EMBL/GenBank/DDBJ databases">
        <title>Whole genome sequences of gut porcine anaerobes.</title>
        <authorList>
            <person name="Kubasova T."/>
            <person name="Jahodarova E."/>
            <person name="Rychlik I."/>
        </authorList>
    </citation>
    <scope>NUCLEOTIDE SEQUENCE [LARGE SCALE GENOMIC DNA]</scope>
    <source>
        <strain evidence="8 9">An867</strain>
    </source>
</reference>
<gene>
    <name evidence="8" type="ORF">JQM67_01125</name>
</gene>
<dbReference type="PRINTS" id="PR00738">
    <property type="entry name" value="GLHYDRLASE20"/>
</dbReference>
<dbReference type="PANTHER" id="PTHR22600">
    <property type="entry name" value="BETA-HEXOSAMINIDASE"/>
    <property type="match status" value="1"/>
</dbReference>
<dbReference type="SUPFAM" id="SSF55545">
    <property type="entry name" value="beta-N-acetylhexosaminidase-like domain"/>
    <property type="match status" value="1"/>
</dbReference>
<dbReference type="Gene3D" id="3.20.20.80">
    <property type="entry name" value="Glycosidases"/>
    <property type="match status" value="1"/>
</dbReference>
<dbReference type="Pfam" id="PF02838">
    <property type="entry name" value="Glyco_hydro_20b"/>
    <property type="match status" value="1"/>
</dbReference>
<dbReference type="EC" id="3.2.1.52" evidence="3"/>
<dbReference type="SUPFAM" id="SSF51445">
    <property type="entry name" value="(Trans)glycosidases"/>
    <property type="match status" value="1"/>
</dbReference>
<evidence type="ECO:0000256" key="4">
    <source>
        <dbReference type="ARBA" id="ARBA00022801"/>
    </source>
</evidence>
<comment type="similarity">
    <text evidence="2">Belongs to the glycosyl hydrolase 20 family.</text>
</comment>
<feature type="domain" description="Beta-hexosaminidase bacterial type N-terminal" evidence="7">
    <location>
        <begin position="37"/>
        <end position="116"/>
    </location>
</feature>
<organism evidence="8 9">
    <name type="scientific">Anaeromassilibacillus senegalensis</name>
    <dbReference type="NCBI Taxonomy" id="1673717"/>
    <lineage>
        <taxon>Bacteria</taxon>
        <taxon>Bacillati</taxon>
        <taxon>Bacillota</taxon>
        <taxon>Clostridia</taxon>
        <taxon>Eubacteriales</taxon>
        <taxon>Acutalibacteraceae</taxon>
        <taxon>Anaeromassilibacillus</taxon>
    </lineage>
</organism>
<keyword evidence="4" id="KW-0378">Hydrolase</keyword>
<dbReference type="InterPro" id="IPR015883">
    <property type="entry name" value="Glyco_hydro_20_cat"/>
</dbReference>
<evidence type="ECO:0000256" key="5">
    <source>
        <dbReference type="ARBA" id="ARBA00023295"/>
    </source>
</evidence>
<dbReference type="EMBL" id="JAFBIT010000001">
    <property type="protein sequence ID" value="MCF2651214.1"/>
    <property type="molecule type" value="Genomic_DNA"/>
</dbReference>
<proteinExistence type="inferred from homology"/>
<dbReference type="Proteomes" id="UP001299220">
    <property type="component" value="Unassembled WGS sequence"/>
</dbReference>
<dbReference type="Pfam" id="PF00728">
    <property type="entry name" value="Glyco_hydro_20"/>
    <property type="match status" value="1"/>
</dbReference>
<keyword evidence="5" id="KW-0326">Glycosidase</keyword>
<accession>A0ABS9CMQ3</accession>
<sequence length="543" mass="61153">MLHLIPAPSGPVQLCSGVCALPKTILVDMGGFAPWCLEALEARLHRAVRPAQAGERPWLRLVRDETLPAEGYRFRAEKDGVTVSAAAELGVVWALTTLAELAEAPEGLAPCEIEDAPRYGHRGLSLDCSRHFFPAEEVKKIIEQLARVKMNVLHWHLVDDQGWRIESHRFPLLHETSGAYYTQEQIREIVEFARVRGVEIIPEIDLPGHTTALLAAYPQYSCAGKPVELRQHGGIFDMILCAGKDETFAFLEELLGEICPLFPSPRFHIGGDEAPKTEWKKCPHCKARMESLGLTDYEDLQGWFTNRVTDILKKYGKRAICWNDTLEAKDPDTGNQVQFWTTQHEKPVPAFIRRGGEVIASNFTTLYFDYPHALSSLRKVYGYRPVIMRHNYADHPRLVGIEACVWCEQIATPEHLEEMLFPRLYAAAEIAWREAGTYADFEARVAVKTAQATAQGVNCTPKAGWNPRGSARRQAGAKFIARLMDPAGDRTPCTDADREMVAPMFHMFAKNFFKPTDIPELLQNDDLVCAVKNIMQKFMQKPE</sequence>
<keyword evidence="9" id="KW-1185">Reference proteome</keyword>
<dbReference type="Gene3D" id="3.30.379.10">
    <property type="entry name" value="Chitobiase/beta-hexosaminidase domain 2-like"/>
    <property type="match status" value="1"/>
</dbReference>
<protein>
    <recommendedName>
        <fullName evidence="3">beta-N-acetylhexosaminidase</fullName>
        <ecNumber evidence="3">3.2.1.52</ecNumber>
    </recommendedName>
</protein>
<dbReference type="CDD" id="cd06563">
    <property type="entry name" value="GH20_chitobiase-like"/>
    <property type="match status" value="1"/>
</dbReference>
<comment type="catalytic activity">
    <reaction evidence="1">
        <text>Hydrolysis of terminal non-reducing N-acetyl-D-hexosamine residues in N-acetyl-beta-D-hexosaminides.</text>
        <dbReference type="EC" id="3.2.1.52"/>
    </reaction>
</comment>
<dbReference type="InterPro" id="IPR017853">
    <property type="entry name" value="GH"/>
</dbReference>
<evidence type="ECO:0000256" key="1">
    <source>
        <dbReference type="ARBA" id="ARBA00001231"/>
    </source>
</evidence>
<evidence type="ECO:0000313" key="9">
    <source>
        <dbReference type="Proteomes" id="UP001299220"/>
    </source>
</evidence>
<evidence type="ECO:0000259" key="7">
    <source>
        <dbReference type="Pfam" id="PF02838"/>
    </source>
</evidence>
<name>A0ABS9CMQ3_9FIRM</name>
<dbReference type="InterPro" id="IPR015882">
    <property type="entry name" value="HEX_bac_N"/>
</dbReference>
<dbReference type="InterPro" id="IPR029018">
    <property type="entry name" value="Hex-like_dom2"/>
</dbReference>
<evidence type="ECO:0000259" key="6">
    <source>
        <dbReference type="Pfam" id="PF00728"/>
    </source>
</evidence>
<dbReference type="PANTHER" id="PTHR22600:SF57">
    <property type="entry name" value="BETA-N-ACETYLHEXOSAMINIDASE"/>
    <property type="match status" value="1"/>
</dbReference>
<evidence type="ECO:0000256" key="3">
    <source>
        <dbReference type="ARBA" id="ARBA00012663"/>
    </source>
</evidence>
<dbReference type="InterPro" id="IPR025705">
    <property type="entry name" value="Beta_hexosaminidase_sua/sub"/>
</dbReference>
<comment type="caution">
    <text evidence="8">The sequence shown here is derived from an EMBL/GenBank/DDBJ whole genome shotgun (WGS) entry which is preliminary data.</text>
</comment>
<feature type="domain" description="Glycoside hydrolase family 20 catalytic" evidence="6">
    <location>
        <begin position="119"/>
        <end position="434"/>
    </location>
</feature>
<evidence type="ECO:0000313" key="8">
    <source>
        <dbReference type="EMBL" id="MCF2651214.1"/>
    </source>
</evidence>